<feature type="region of interest" description="Disordered" evidence="1">
    <location>
        <begin position="274"/>
        <end position="293"/>
    </location>
</feature>
<keyword evidence="2" id="KW-1133">Transmembrane helix</keyword>
<keyword evidence="2" id="KW-0812">Transmembrane</keyword>
<reference evidence="4" key="1">
    <citation type="journal article" date="2019" name="Int. J. Syst. Evol. Microbiol.">
        <title>The Global Catalogue of Microorganisms (GCM) 10K type strain sequencing project: providing services to taxonomists for standard genome sequencing and annotation.</title>
        <authorList>
            <consortium name="The Broad Institute Genomics Platform"/>
            <consortium name="The Broad Institute Genome Sequencing Center for Infectious Disease"/>
            <person name="Wu L."/>
            <person name="Ma J."/>
        </authorList>
    </citation>
    <scope>NUCLEOTIDE SEQUENCE [LARGE SCALE GENOMIC DNA]</scope>
    <source>
        <strain evidence="4">CGMCC 4.7382</strain>
    </source>
</reference>
<keyword evidence="4" id="KW-1185">Reference proteome</keyword>
<name>A0ABW2KC71_9ACTN</name>
<feature type="transmembrane region" description="Helical" evidence="2">
    <location>
        <begin position="12"/>
        <end position="33"/>
    </location>
</feature>
<gene>
    <name evidence="3" type="ORF">ACFQRF_03590</name>
</gene>
<keyword evidence="2" id="KW-0472">Membrane</keyword>
<evidence type="ECO:0000256" key="2">
    <source>
        <dbReference type="SAM" id="Phobius"/>
    </source>
</evidence>
<comment type="caution">
    <text evidence="3">The sequence shown here is derived from an EMBL/GenBank/DDBJ whole genome shotgun (WGS) entry which is preliminary data.</text>
</comment>
<dbReference type="EMBL" id="JBHTBH010000001">
    <property type="protein sequence ID" value="MFC7326816.1"/>
    <property type="molecule type" value="Genomic_DNA"/>
</dbReference>
<protein>
    <submittedName>
        <fullName evidence="3">Uncharacterized protein</fullName>
    </submittedName>
</protein>
<evidence type="ECO:0000313" key="4">
    <source>
        <dbReference type="Proteomes" id="UP001596540"/>
    </source>
</evidence>
<dbReference type="Proteomes" id="UP001596540">
    <property type="component" value="Unassembled WGS sequence"/>
</dbReference>
<sequence length="293" mass="31702">MPKKRRRISAFIKILTALTVVCAAIVAGGYYVVRSVQRVELTPPPPVSGCTLTAAGETDELEVEQAANAATISGVAFGMDLPPHAVVVAYATVWQESKFRNIGFGDRDSVGLFQQRPSQEWGDPEHLMDPVYSSRAFYERLAELSGYQDMPVYEAAQAVQRSADGFAYDQHESRSRTMAEAFTGAEGPAVTCWYDTEAADAADVEGARAEMDRVFSAGQDRPADGAEPQTGDRRWAMALWAVANAEEYGLTTVEYGGWRWTAADGIDGWTEVGGENAAPTAEDAGESAEIVLR</sequence>
<evidence type="ECO:0000313" key="3">
    <source>
        <dbReference type="EMBL" id="MFC7326816.1"/>
    </source>
</evidence>
<dbReference type="RefSeq" id="WP_379868728.1">
    <property type="nucleotide sequence ID" value="NZ_JBHTBH010000001.1"/>
</dbReference>
<evidence type="ECO:0000256" key="1">
    <source>
        <dbReference type="SAM" id="MobiDB-lite"/>
    </source>
</evidence>
<proteinExistence type="predicted"/>
<accession>A0ABW2KC71</accession>
<organism evidence="3 4">
    <name type="scientific">Marinactinospora rubrisoli</name>
    <dbReference type="NCBI Taxonomy" id="2715399"/>
    <lineage>
        <taxon>Bacteria</taxon>
        <taxon>Bacillati</taxon>
        <taxon>Actinomycetota</taxon>
        <taxon>Actinomycetes</taxon>
        <taxon>Streptosporangiales</taxon>
        <taxon>Nocardiopsidaceae</taxon>
        <taxon>Marinactinospora</taxon>
    </lineage>
</organism>